<dbReference type="InterPro" id="IPR009030">
    <property type="entry name" value="Growth_fac_rcpt_cys_sf"/>
</dbReference>
<proteinExistence type="predicted"/>
<dbReference type="SMART" id="SM00261">
    <property type="entry name" value="FU"/>
    <property type="match status" value="15"/>
</dbReference>
<dbReference type="PANTHER" id="PTHR15332:SF175">
    <property type="entry name" value="PROPROTEIN CONVERTASE SUBTILISIN_KEXIN TYPE 5-LIKE"/>
    <property type="match status" value="1"/>
</dbReference>
<dbReference type="EMBL" id="KB932219">
    <property type="protein sequence ID" value="KCV67428.1"/>
    <property type="molecule type" value="Genomic_DNA"/>
</dbReference>
<dbReference type="GeneID" id="20530845"/>
<feature type="region of interest" description="Disordered" evidence="1">
    <location>
        <begin position="1634"/>
        <end position="1702"/>
    </location>
</feature>
<organism evidence="4">
    <name type="scientific">Fonticula alba</name>
    <name type="common">Slime mold</name>
    <dbReference type="NCBI Taxonomy" id="691883"/>
    <lineage>
        <taxon>Eukaryota</taxon>
        <taxon>Rotosphaerida</taxon>
        <taxon>Fonticulaceae</taxon>
        <taxon>Fonticula</taxon>
    </lineage>
</organism>
<keyword evidence="2" id="KW-0732">Signal</keyword>
<evidence type="ECO:0000313" key="5">
    <source>
        <dbReference type="Proteomes" id="UP000030693"/>
    </source>
</evidence>
<feature type="chain" id="PRO_5001566124" description="EGF-like domain-containing protein" evidence="2">
    <location>
        <begin position="40"/>
        <end position="1893"/>
    </location>
</feature>
<name>A0A058Z0I2_FONAL</name>
<feature type="domain" description="EGF-like" evidence="3">
    <location>
        <begin position="1074"/>
        <end position="1116"/>
    </location>
</feature>
<dbReference type="CDD" id="cd00064">
    <property type="entry name" value="FU"/>
    <property type="match status" value="3"/>
</dbReference>
<feature type="signal peptide" evidence="2">
    <location>
        <begin position="1"/>
        <end position="39"/>
    </location>
</feature>
<evidence type="ECO:0000256" key="2">
    <source>
        <dbReference type="SAM" id="SignalP"/>
    </source>
</evidence>
<dbReference type="InterPro" id="IPR006212">
    <property type="entry name" value="Furin_repeat"/>
</dbReference>
<dbReference type="Proteomes" id="UP000030693">
    <property type="component" value="Unassembled WGS sequence"/>
</dbReference>
<dbReference type="InterPro" id="IPR000742">
    <property type="entry name" value="EGF"/>
</dbReference>
<keyword evidence="5" id="KW-1185">Reference proteome</keyword>
<evidence type="ECO:0000259" key="3">
    <source>
        <dbReference type="SMART" id="SM00181"/>
    </source>
</evidence>
<feature type="domain" description="EGF-like" evidence="3">
    <location>
        <begin position="997"/>
        <end position="1049"/>
    </location>
</feature>
<dbReference type="Gene3D" id="2.10.220.10">
    <property type="entry name" value="Hormone Receptor, Insulin-like Growth Factor Receptor 1, Chain A, domain 2"/>
    <property type="match status" value="7"/>
</dbReference>
<feature type="domain" description="EGF-like" evidence="3">
    <location>
        <begin position="900"/>
        <end position="936"/>
    </location>
</feature>
<dbReference type="OrthoDB" id="28293at2759"/>
<dbReference type="SMART" id="SM00181">
    <property type="entry name" value="EGF"/>
    <property type="match status" value="7"/>
</dbReference>
<feature type="domain" description="EGF-like" evidence="3">
    <location>
        <begin position="937"/>
        <end position="988"/>
    </location>
</feature>
<reference evidence="4" key="1">
    <citation type="submission" date="2013-04" db="EMBL/GenBank/DDBJ databases">
        <title>The Genome Sequence of Fonticula alba ATCC 38817.</title>
        <authorList>
            <consortium name="The Broad Institute Genomics Platform"/>
            <person name="Russ C."/>
            <person name="Cuomo C."/>
            <person name="Burger G."/>
            <person name="Gray M.W."/>
            <person name="Holland P.W.H."/>
            <person name="King N."/>
            <person name="Lang F.B.F."/>
            <person name="Roger A.J."/>
            <person name="Ruiz-Trillo I."/>
            <person name="Brown M."/>
            <person name="Walker B."/>
            <person name="Young S."/>
            <person name="Zeng Q."/>
            <person name="Gargeya S."/>
            <person name="Fitzgerald M."/>
            <person name="Haas B."/>
            <person name="Abouelleil A."/>
            <person name="Allen A.W."/>
            <person name="Alvarado L."/>
            <person name="Arachchi H.M."/>
            <person name="Berlin A.M."/>
            <person name="Chapman S.B."/>
            <person name="Gainer-Dewar J."/>
            <person name="Goldberg J."/>
            <person name="Griggs A."/>
            <person name="Gujja S."/>
            <person name="Hansen M."/>
            <person name="Howarth C."/>
            <person name="Imamovic A."/>
            <person name="Ireland A."/>
            <person name="Larimer J."/>
            <person name="McCowan C."/>
            <person name="Murphy C."/>
            <person name="Pearson M."/>
            <person name="Poon T.W."/>
            <person name="Priest M."/>
            <person name="Roberts A."/>
            <person name="Saif S."/>
            <person name="Shea T."/>
            <person name="Sisk P."/>
            <person name="Sykes S."/>
            <person name="Wortman J."/>
            <person name="Nusbaum C."/>
            <person name="Birren B."/>
        </authorList>
    </citation>
    <scope>NUCLEOTIDE SEQUENCE [LARGE SCALE GENOMIC DNA]</scope>
    <source>
        <strain evidence="4">ATCC 38817</strain>
    </source>
</reference>
<sequence>MRTPGRRALLAPGGPAPPRLLLGLLLGVLLLAGWPAVAADSHYLVEAPEAPGCRSDPFMTGLLPGEGPACTDVTPGRWRVDPRDRHVAHLGDIRAGVLFNSWGSSEGALAGVPSSPDVGPLPLASASREPLFLWQKGAQLPCPGPGYGPLLLAGHASGRDTVTALVQFKTGPESTFATVTHNAATRGWGPLAMLDAKHPVELAVPGLPGHLFVALEKGWAWVRAGQPAQTVSLGAKPIALAATRFLSADPGHMDLVVMLSDRLLVYVGLGDDGAVPGPLQSNALSGNQKSLAAFLVPPVQDAAHPGNALLLLLLLLHNKRTPWRVRHQPTAGGAFAWQRVRWAENMDLKPHNAKPVVWAPGAGRPEILALVIHHRTFFLDGDPACATDRSIVCSPSAFGSCVPAVRMASSPWSWALAIDCLPCAVTNCRTCPDASGTCLVCAPGFLLHRPGPGQADVCTGSCPAGTQAAGGVLAIQAGILDASPGGVAAVCSSRTFLQDRRLHVSNASLAAGARTSSLLAIALGNMLGVVDLGSRRQNPAGPLAVTQLHTLAPLENITQLFELAPRLQAGAVRLDLIIRTRSSGLFRATLTCTLPGPAPDQGCDVQLGAPRSVAGTAAFPLPGHPLGPWTLGFGDMVVEFHPDGSHTIVRLPESAAMLPHWDPSTDDRRAWVCHRSRASLVAHAWDSLLHSPQGRSLPLAATPVPADGWKVLGMGDGSRSAPEHLQPGILHTGLASLNSQVYWAVVHHPAGMGPQGRTRDIPGAGRLLARVPVAWPAAGVAPVAAAMLPLHDLPHYPGAVAGRALPAGPPGPEQPARPAGPRAGCHPDHGPRALSSLPECPAGTFGPECAPSAGSCRTCTGPTPDQCTDTRCDRLLPHAPDACLPRCPEGLVPDGSGACRCQPGCAACAPAADEGYICTACPGGHALGPGDPTRCHPCDRLCAECTRPGDPGAGVRCALPGDLLQPSRTCAGTCPEGTRPQAATRSCEPCTDGGCAQCAGAPDACVTCRPGFRWATGAPPVGSPATGACIACPDCQAGYLLLPDTGTCASGCPAGMAPDAAGRACAPCHGSRAECSAPGSPAARTVCPTGCLQCSRADVCEVCPAGHSDPGDGSCAPCHSSCAPCHSSCAECTGGDACSACKQGLVFLLEDPLARSLCGAACLPGQYTGPGRCRPCADACALCSGGPEACTVCGPGHRWAAAPATPPHGTAACCVAVCPGATYPDGGSATCQPCDSRCAGCAGPTGAECTACIAGLDALAGPAEGLVTGVSACPAGAFRPPGEVACQPCDPACAECNGPTDGHRWRCTGSVLQAGRCVQECAARHVAIGQRCLPCHASCEACSGTKSTECTAGCPAGLLALPAGATPMRCVPGRPVGYSTSAAGCAACPAKCASCPADASACALCDRGWLLEASACVLTCAPGSSALGGVCATCHDTCATCHGPGPEHCLACSPARPFLPAGVCLADCPAGTFPAGATCQPCRPSCAACSGPGASDCTACPDSRVLALDGSCIGACPAGQFAGQRPAPGGRACRACSPACRLCQGPDPGDCIACPEGHLPQEGHCVTSRSAGHFAGALAAACPAGCTGYLSAFDPDAAACASRCTDCEPGLLLSPRTGRCAGACSIGEFLRPARWPPSRPRPGAPPAPMPPTGWTTRPGPAWPPARRTASAAPPGPAPRPARRPAPPGRVSARRPTPATAVPRASCCWPGRRAWKCARTASSPSGMPRCRPVSPATPSARPASARRARTASRRAMAWHATGVSPSASASAWACCCCWCCSWPWRCSCCCALAGPRARGTCRNRMRTRRCSTRLSLPSPAELALPGAMQVDTMADFAPVDDALGTGAQARVFAARAIGAGISARLGCPDTVAIKQLKDSPNPMHLQSQSPQPPR</sequence>
<accession>A0A058Z0I2</accession>
<dbReference type="SUPFAM" id="SSF57184">
    <property type="entry name" value="Growth factor receptor domain"/>
    <property type="match status" value="6"/>
</dbReference>
<dbReference type="PANTHER" id="PTHR15332">
    <property type="entry name" value="PROPROTEIN CONVERTASE SUBTILISIN_KEXIN TYPE 5-LIKE"/>
    <property type="match status" value="1"/>
</dbReference>
<feature type="domain" description="EGF-like" evidence="3">
    <location>
        <begin position="1320"/>
        <end position="1371"/>
    </location>
</feature>
<feature type="compositionally biased region" description="Pro residues" evidence="1">
    <location>
        <begin position="1673"/>
        <end position="1687"/>
    </location>
</feature>
<protein>
    <recommendedName>
        <fullName evidence="3">EGF-like domain-containing protein</fullName>
    </recommendedName>
</protein>
<feature type="domain" description="EGF-like" evidence="3">
    <location>
        <begin position="1535"/>
        <end position="1566"/>
    </location>
</feature>
<dbReference type="RefSeq" id="XP_009498155.1">
    <property type="nucleotide sequence ID" value="XM_009499880.1"/>
</dbReference>
<evidence type="ECO:0000256" key="1">
    <source>
        <dbReference type="SAM" id="MobiDB-lite"/>
    </source>
</evidence>
<feature type="compositionally biased region" description="Pro residues" evidence="1">
    <location>
        <begin position="1634"/>
        <end position="1651"/>
    </location>
</feature>
<feature type="domain" description="EGF-like" evidence="3">
    <location>
        <begin position="422"/>
        <end position="459"/>
    </location>
</feature>
<gene>
    <name evidence="4" type="ORF">H696_06120</name>
</gene>
<dbReference type="eggNOG" id="KOG3525">
    <property type="taxonomic scope" value="Eukaryota"/>
</dbReference>
<feature type="compositionally biased region" description="Low complexity" evidence="1">
    <location>
        <begin position="1730"/>
        <end position="1742"/>
    </location>
</feature>
<feature type="region of interest" description="Disordered" evidence="1">
    <location>
        <begin position="801"/>
        <end position="828"/>
    </location>
</feature>
<evidence type="ECO:0000313" key="4">
    <source>
        <dbReference type="EMBL" id="KCV67428.1"/>
    </source>
</evidence>
<feature type="region of interest" description="Disordered" evidence="1">
    <location>
        <begin position="1727"/>
        <end position="1747"/>
    </location>
</feature>